<evidence type="ECO:0000256" key="6">
    <source>
        <dbReference type="ARBA" id="ARBA00023136"/>
    </source>
</evidence>
<evidence type="ECO:0000256" key="8">
    <source>
        <dbReference type="SAM" id="Phobius"/>
    </source>
</evidence>
<dbReference type="GO" id="GO:0009246">
    <property type="term" value="P:enterobacterial common antigen biosynthetic process"/>
    <property type="evidence" value="ECO:0007669"/>
    <property type="project" value="TreeGrafter"/>
</dbReference>
<feature type="transmembrane region" description="Helical" evidence="8">
    <location>
        <begin position="83"/>
        <end position="102"/>
    </location>
</feature>
<dbReference type="GO" id="GO:0005886">
    <property type="term" value="C:plasma membrane"/>
    <property type="evidence" value="ECO:0007669"/>
    <property type="project" value="UniProtKB-SubCell"/>
</dbReference>
<feature type="region of interest" description="Disordered" evidence="7">
    <location>
        <begin position="371"/>
        <end position="395"/>
    </location>
</feature>
<dbReference type="GO" id="GO:0016413">
    <property type="term" value="F:O-acetyltransferase activity"/>
    <property type="evidence" value="ECO:0007669"/>
    <property type="project" value="TreeGrafter"/>
</dbReference>
<evidence type="ECO:0000313" key="10">
    <source>
        <dbReference type="EMBL" id="QGU07826.1"/>
    </source>
</evidence>
<feature type="transmembrane region" description="Helical" evidence="8">
    <location>
        <begin position="149"/>
        <end position="167"/>
    </location>
</feature>
<protein>
    <submittedName>
        <fullName evidence="10">Acyltransferase family protein</fullName>
    </submittedName>
</protein>
<dbReference type="PANTHER" id="PTHR40074">
    <property type="entry name" value="O-ACETYLTRANSFERASE WECH"/>
    <property type="match status" value="1"/>
</dbReference>
<keyword evidence="10" id="KW-0012">Acyltransferase</keyword>
<evidence type="ECO:0000256" key="4">
    <source>
        <dbReference type="ARBA" id="ARBA00022692"/>
    </source>
</evidence>
<evidence type="ECO:0000256" key="5">
    <source>
        <dbReference type="ARBA" id="ARBA00022989"/>
    </source>
</evidence>
<dbReference type="EMBL" id="CP046455">
    <property type="protein sequence ID" value="QGU07826.1"/>
    <property type="molecule type" value="Genomic_DNA"/>
</dbReference>
<evidence type="ECO:0000256" key="7">
    <source>
        <dbReference type="SAM" id="MobiDB-lite"/>
    </source>
</evidence>
<gene>
    <name evidence="10" type="ORF">COCCU_09510</name>
</gene>
<keyword evidence="4 8" id="KW-0812">Transmembrane</keyword>
<name>A0A6B8WAF9_9CORY</name>
<accession>A0A6B8WAF9</accession>
<keyword evidence="10" id="KW-0808">Transferase</keyword>
<keyword evidence="3" id="KW-1003">Cell membrane</keyword>
<organism evidence="10 11">
    <name type="scientific">Corynebacterium occultum</name>
    <dbReference type="NCBI Taxonomy" id="2675219"/>
    <lineage>
        <taxon>Bacteria</taxon>
        <taxon>Bacillati</taxon>
        <taxon>Actinomycetota</taxon>
        <taxon>Actinomycetes</taxon>
        <taxon>Mycobacteriales</taxon>
        <taxon>Corynebacteriaceae</taxon>
        <taxon>Corynebacterium</taxon>
    </lineage>
</organism>
<feature type="transmembrane region" description="Helical" evidence="8">
    <location>
        <begin position="122"/>
        <end position="142"/>
    </location>
</feature>
<dbReference type="PANTHER" id="PTHR40074:SF2">
    <property type="entry name" value="O-ACETYLTRANSFERASE WECH"/>
    <property type="match status" value="1"/>
</dbReference>
<feature type="transmembrane region" description="Helical" evidence="8">
    <location>
        <begin position="54"/>
        <end position="71"/>
    </location>
</feature>
<feature type="domain" description="Acyltransferase 3" evidence="9">
    <location>
        <begin position="14"/>
        <end position="343"/>
    </location>
</feature>
<evidence type="ECO:0000256" key="2">
    <source>
        <dbReference type="ARBA" id="ARBA00007400"/>
    </source>
</evidence>
<feature type="transmembrane region" description="Helical" evidence="8">
    <location>
        <begin position="251"/>
        <end position="272"/>
    </location>
</feature>
<comment type="subcellular location">
    <subcellularLocation>
        <location evidence="1">Cell membrane</location>
        <topology evidence="1">Multi-pass membrane protein</topology>
    </subcellularLocation>
</comment>
<dbReference type="Proteomes" id="UP000424462">
    <property type="component" value="Chromosome"/>
</dbReference>
<keyword evidence="5 8" id="KW-1133">Transmembrane helix</keyword>
<dbReference type="InterPro" id="IPR002656">
    <property type="entry name" value="Acyl_transf_3_dom"/>
</dbReference>
<dbReference type="RefSeq" id="WP_156231265.1">
    <property type="nucleotide sequence ID" value="NZ_CP046455.1"/>
</dbReference>
<reference evidence="10 11" key="1">
    <citation type="submission" date="2019-11" db="EMBL/GenBank/DDBJ databases">
        <title>Complete genome sequence of Corynebacterium kalinowskii 1959, a novel Corynebacterium species isolated from soil of a small paddock in Vilsendorf, Germany.</title>
        <authorList>
            <person name="Schaffert L."/>
            <person name="Ruwe M."/>
            <person name="Milse J."/>
            <person name="Hanuschka K."/>
            <person name="Ortseifen V."/>
            <person name="Droste J."/>
            <person name="Brandt D."/>
            <person name="Schlueter L."/>
            <person name="Kutter Y."/>
            <person name="Vinke S."/>
            <person name="Viehoefer P."/>
            <person name="Jacob L."/>
            <person name="Luebke N.-C."/>
            <person name="Schulte-Berndt E."/>
            <person name="Hain C."/>
            <person name="Linder M."/>
            <person name="Schmidt P."/>
            <person name="Wollenschlaeger L."/>
            <person name="Luttermann T."/>
            <person name="Thieme E."/>
            <person name="Hassa J."/>
            <person name="Haak M."/>
            <person name="Wittchen M."/>
            <person name="Mentz A."/>
            <person name="Persicke M."/>
            <person name="Busche T."/>
            <person name="Ruckert C."/>
        </authorList>
    </citation>
    <scope>NUCLEOTIDE SEQUENCE [LARGE SCALE GENOMIC DNA]</scope>
    <source>
        <strain evidence="10 11">2039</strain>
    </source>
</reference>
<feature type="transmembrane region" description="Helical" evidence="8">
    <location>
        <begin position="18"/>
        <end position="34"/>
    </location>
</feature>
<feature type="transmembrane region" description="Helical" evidence="8">
    <location>
        <begin position="211"/>
        <end position="231"/>
    </location>
</feature>
<dbReference type="KEGG" id="cok:COCCU_09510"/>
<keyword evidence="11" id="KW-1185">Reference proteome</keyword>
<dbReference type="Pfam" id="PF01757">
    <property type="entry name" value="Acyl_transf_3"/>
    <property type="match status" value="1"/>
</dbReference>
<evidence type="ECO:0000256" key="3">
    <source>
        <dbReference type="ARBA" id="ARBA00022475"/>
    </source>
</evidence>
<evidence type="ECO:0000259" key="9">
    <source>
        <dbReference type="Pfam" id="PF01757"/>
    </source>
</evidence>
<dbReference type="AlphaFoldDB" id="A0A6B8WAF9"/>
<proteinExistence type="inferred from homology"/>
<keyword evidence="6 8" id="KW-0472">Membrane</keyword>
<comment type="similarity">
    <text evidence="2">Belongs to the acyltransferase 3 family.</text>
</comment>
<feature type="transmembrane region" description="Helical" evidence="8">
    <location>
        <begin position="325"/>
        <end position="345"/>
    </location>
</feature>
<sequence length="395" mass="44286">MPTAGAAPVKERLAWPDVAKGVSIIGVVLLHVSLAVPQGMESLAAEINHVLDPLRMPLFFLVSGFFSVKILKYSFAELFTRRLWFFLVPYVIWVPIELWTKFREYNIFHETPMPGPWTYVRHLVEARNMAWFLFALTVFSLILWSTRKFSHWAGIAVAFVPLLLLPLNSEWHMIGKAVMYLPMFILGARLRSMINEFAATALEPRRIVFGAVFYVTGFGVSTLAVALHTPFAERLLLPLGGSFGTQEMQMIINMTVHLLMLPAAIIGAVLLAKVPVVSPVLQSLGRNTLPIYLGHPIALTVLYHYNVRAEDWQIQLGAEDVWSRTSTWMVVAMAISAIGAILFWLMMKVPVLKWTLTPPRIDRLIPASRGADRSSRAAQGQAVQLREGAGASRRR</sequence>
<evidence type="ECO:0000256" key="1">
    <source>
        <dbReference type="ARBA" id="ARBA00004651"/>
    </source>
</evidence>
<evidence type="ECO:0000313" key="11">
    <source>
        <dbReference type="Proteomes" id="UP000424462"/>
    </source>
</evidence>